<dbReference type="Proteomes" id="UP000316759">
    <property type="component" value="Unassembled WGS sequence"/>
</dbReference>
<dbReference type="InterPro" id="IPR016024">
    <property type="entry name" value="ARM-type_fold"/>
</dbReference>
<feature type="repeat" description="Pumilio" evidence="5">
    <location>
        <begin position="1039"/>
        <end position="1074"/>
    </location>
</feature>
<dbReference type="PANTHER" id="PTHR12537">
    <property type="entry name" value="RNA BINDING PROTEIN PUMILIO-RELATED"/>
    <property type="match status" value="1"/>
</dbReference>
<feature type="repeat" description="Pumilio" evidence="5">
    <location>
        <begin position="1324"/>
        <end position="1360"/>
    </location>
</feature>
<evidence type="ECO:0000259" key="7">
    <source>
        <dbReference type="PROSITE" id="PS50303"/>
    </source>
</evidence>
<evidence type="ECO:0000256" key="4">
    <source>
        <dbReference type="ARBA" id="ARBA00022884"/>
    </source>
</evidence>
<dbReference type="SUPFAM" id="SSF48371">
    <property type="entry name" value="ARM repeat"/>
    <property type="match status" value="1"/>
</dbReference>
<evidence type="ECO:0000313" key="8">
    <source>
        <dbReference type="EMBL" id="TPP56688.1"/>
    </source>
</evidence>
<feature type="compositionally biased region" description="Low complexity" evidence="6">
    <location>
        <begin position="800"/>
        <end position="810"/>
    </location>
</feature>
<evidence type="ECO:0000256" key="6">
    <source>
        <dbReference type="SAM" id="MobiDB-lite"/>
    </source>
</evidence>
<dbReference type="InterPro" id="IPR033133">
    <property type="entry name" value="PUM-HD"/>
</dbReference>
<sequence>MSTEELVHVPSDFVPDLLSSSMPPPGFTNPETSTPLNAVTIETGTVSCEALETTYSSRWPVSIPDLNLFQDNGTPQLPDGLCLTDDGNDIPCTNSTTGGCATSMKDELMIDGATDLSHHFRHLSVVGPSRANQIWAVGAERRLSTTPGSDTGVGSNCSSGLLSCLGESRCSTDMSSSSNCLGMLGNGSSTGVYSNGAGGDAHSLTGGNNGGEATPIAGHLASSLNVSPNSIVGTRCLDINRCSPIPPTMAALDLLSIWEPRGPNGVQPSVHRAWMSDAMDSATDTGLNTSACNCSAAGDDQAQESMIDRTSMLNSTASGTGKELPWHWDGACELPRSTPWRDLFHPCKDVESAGVSTTPYHATADGMTNSAVDAVLTANVPGSNLWTAPSGAAVGVTVSGFQNSTAHDLFASDQLNVNSSTDALSSTETTATTTTATSTLNNPIVACFNSASATMENLGETRLDSRMYALQNVAVTSMNKHESSPTSVLDSGTTVSSGPMSSAANSIFQATPYMLGPPGNQISVSSNLPLTHPSMISPFASFQSMSQRFPLSFTASQQQQQSQSATLGPKPNYQLNDALGLYMKNQNFLTPQPPPGLCNLASSAGSTSGGCTIPATTNPPNSLCSASYGQPTSPNLNADCSFATGQSGTLMPQSPANSALGLPTSQPPVFDPLSMAMAMSLFMPPGHVPANGQVPSGGFTPGPQWNPLAFTVLMQHLASGMLSNPNMVSTPSSTALASSVVGPTMMNGSTGAAPTPVSTAGLDPSRLVTFLQAQQQFLAAAAAASAVASTAAAAAAATSQSSTGGSSAGQPPTAQSQVTGGTGASGTATTSLPSNAIVPMGSANVTSPGPPVALNGLYTSALSTGALPPNSFTVHGVSIPYSDCRYLFGMAYVQQYFLASKARVLPARTLAHVYDVQGMNLMPAAVGMLQPEPNGSPNLSGPPPGLGHIPLSLSPAVSRTVGGDLIPAPPGLSRTATGAPGMTNPAAYQCPAAFSPFGLDRVSSGTPATLAVPIPSSRSSLLEEFRNSNTRFQHVHLSELSGHMVEFARDQHGSRFIQQKLETATANEKSAVFAEILPHSGKLMTDVFGNYVIQKFFEFGTKEQKELLAQRLQGHVVEFATQMYGCRVIQKALESVPAEIKIRIVSELRPCVTRCVKDQNGNHVIQKCIECVPPSELDFIIAAFRGQVFHLSSHPYGCRVIQRILEHCLTEQTRPILEELHKGVDHLVKDQYGNYVIQHVLERGLPEDKSRIIVSLLGRVAQLSAHKFASNVMEKAIANAQPSERASLIDEILRPGSSISLAPDSTTVVGSAGGSSSSGSNIGTLNSCPVVEMVKDQYANYVVQRMLELADAEQRHALISRIRPMQNALRKLNYGKHIFAKLDKYNNLSSTATNCPSSSGVGTNANKNASKYGNGADSLNTGTGIGTAATTTVNSTITTTTTMPVASALTSTVASNNQSNGTTTKAPVH</sequence>
<feature type="domain" description="PUM-HD" evidence="7">
    <location>
        <begin position="1017"/>
        <end position="1386"/>
    </location>
</feature>
<dbReference type="CDD" id="cd07920">
    <property type="entry name" value="Pumilio"/>
    <property type="match status" value="1"/>
</dbReference>
<keyword evidence="4" id="KW-0694">RNA-binding</keyword>
<name>A0A504YDI0_FASGI</name>
<dbReference type="OrthoDB" id="668540at2759"/>
<dbReference type="InterPro" id="IPR011989">
    <property type="entry name" value="ARM-like"/>
</dbReference>
<feature type="repeat" description="Pumilio" evidence="5">
    <location>
        <begin position="1147"/>
        <end position="1182"/>
    </location>
</feature>
<evidence type="ECO:0000256" key="1">
    <source>
        <dbReference type="ARBA" id="ARBA00004496"/>
    </source>
</evidence>
<feature type="repeat" description="Pumilio" evidence="5">
    <location>
        <begin position="1183"/>
        <end position="1218"/>
    </location>
</feature>
<evidence type="ECO:0000256" key="5">
    <source>
        <dbReference type="PROSITE-ProRule" id="PRU00317"/>
    </source>
</evidence>
<dbReference type="STRING" id="46835.A0A504YDI0"/>
<dbReference type="PROSITE" id="PS50302">
    <property type="entry name" value="PUM"/>
    <property type="match status" value="7"/>
</dbReference>
<comment type="subcellular location">
    <subcellularLocation>
        <location evidence="1">Cytoplasm</location>
    </subcellularLocation>
</comment>
<keyword evidence="9" id="KW-1185">Reference proteome</keyword>
<proteinExistence type="predicted"/>
<reference evidence="8 9" key="1">
    <citation type="submission" date="2019-04" db="EMBL/GenBank/DDBJ databases">
        <title>Annotation for the trematode Fasciola gigantica.</title>
        <authorList>
            <person name="Choi Y.-J."/>
        </authorList>
    </citation>
    <scope>NUCLEOTIDE SEQUENCE [LARGE SCALE GENOMIC DNA]</scope>
    <source>
        <strain evidence="8">Uganda_cow_1</strain>
    </source>
</reference>
<dbReference type="GO" id="GO:0003730">
    <property type="term" value="F:mRNA 3'-UTR binding"/>
    <property type="evidence" value="ECO:0007669"/>
    <property type="project" value="TreeGrafter"/>
</dbReference>
<keyword evidence="2" id="KW-0963">Cytoplasm</keyword>
<dbReference type="Pfam" id="PF00806">
    <property type="entry name" value="PUF"/>
    <property type="match status" value="8"/>
</dbReference>
<organism evidence="8 9">
    <name type="scientific">Fasciola gigantica</name>
    <name type="common">Giant liver fluke</name>
    <dbReference type="NCBI Taxonomy" id="46835"/>
    <lineage>
        <taxon>Eukaryota</taxon>
        <taxon>Metazoa</taxon>
        <taxon>Spiralia</taxon>
        <taxon>Lophotrochozoa</taxon>
        <taxon>Platyhelminthes</taxon>
        <taxon>Trematoda</taxon>
        <taxon>Digenea</taxon>
        <taxon>Plagiorchiida</taxon>
        <taxon>Echinostomata</taxon>
        <taxon>Echinostomatoidea</taxon>
        <taxon>Fasciolidae</taxon>
        <taxon>Fasciola</taxon>
    </lineage>
</organism>
<dbReference type="InterPro" id="IPR001313">
    <property type="entry name" value="Pumilio_RNA-bd_rpt"/>
</dbReference>
<dbReference type="EMBL" id="SUNJ01014190">
    <property type="protein sequence ID" value="TPP56688.1"/>
    <property type="molecule type" value="Genomic_DNA"/>
</dbReference>
<feature type="repeat" description="Pumilio" evidence="5">
    <location>
        <begin position="1111"/>
        <end position="1146"/>
    </location>
</feature>
<dbReference type="SMART" id="SM00025">
    <property type="entry name" value="Pumilio"/>
    <property type="match status" value="8"/>
</dbReference>
<accession>A0A504YDI0</accession>
<dbReference type="InterPro" id="IPR033712">
    <property type="entry name" value="Pumilio_RNA-bd"/>
</dbReference>
<feature type="repeat" description="Pumilio" evidence="5">
    <location>
        <begin position="1219"/>
        <end position="1255"/>
    </location>
</feature>
<dbReference type="GO" id="GO:0010608">
    <property type="term" value="P:post-transcriptional regulation of gene expression"/>
    <property type="evidence" value="ECO:0007669"/>
    <property type="project" value="TreeGrafter"/>
</dbReference>
<evidence type="ECO:0000313" key="9">
    <source>
        <dbReference type="Proteomes" id="UP000316759"/>
    </source>
</evidence>
<protein>
    <submittedName>
        <fullName evidence="8">Maternal protein pumilio</fullName>
    </submittedName>
</protein>
<feature type="repeat" description="Pumilio" evidence="5">
    <location>
        <begin position="1075"/>
        <end position="1110"/>
    </location>
</feature>
<dbReference type="Gene3D" id="1.25.10.10">
    <property type="entry name" value="Leucine-rich Repeat Variant"/>
    <property type="match status" value="1"/>
</dbReference>
<dbReference type="FunFam" id="1.25.10.10:FF:000004">
    <property type="entry name" value="Pumilio homolog 1 isoform 2"/>
    <property type="match status" value="1"/>
</dbReference>
<dbReference type="PANTHER" id="PTHR12537:SF12">
    <property type="entry name" value="MATERNAL PROTEIN PUMILIO"/>
    <property type="match status" value="1"/>
</dbReference>
<comment type="caution">
    <text evidence="8">The sequence shown here is derived from an EMBL/GenBank/DDBJ whole genome shotgun (WGS) entry which is preliminary data.</text>
</comment>
<dbReference type="PROSITE" id="PS50303">
    <property type="entry name" value="PUM_HD"/>
    <property type="match status" value="1"/>
</dbReference>
<evidence type="ECO:0000256" key="3">
    <source>
        <dbReference type="ARBA" id="ARBA00022737"/>
    </source>
</evidence>
<evidence type="ECO:0000256" key="2">
    <source>
        <dbReference type="ARBA" id="ARBA00022490"/>
    </source>
</evidence>
<keyword evidence="3" id="KW-0677">Repeat</keyword>
<feature type="region of interest" description="Disordered" evidence="6">
    <location>
        <begin position="800"/>
        <end position="833"/>
    </location>
</feature>
<gene>
    <name evidence="8" type="ORF">FGIG_10008</name>
</gene>
<dbReference type="GO" id="GO:0005737">
    <property type="term" value="C:cytoplasm"/>
    <property type="evidence" value="ECO:0007669"/>
    <property type="project" value="UniProtKB-SubCell"/>
</dbReference>